<dbReference type="EMBL" id="JADFFM010000001">
    <property type="protein sequence ID" value="MBE9664745.1"/>
    <property type="molecule type" value="Genomic_DNA"/>
</dbReference>
<protein>
    <recommendedName>
        <fullName evidence="3">Zinc finger protein</fullName>
    </recommendedName>
</protein>
<dbReference type="Proteomes" id="UP000632774">
    <property type="component" value="Unassembled WGS sequence"/>
</dbReference>
<accession>A0ABR9XC61</accession>
<name>A0ABR9XC61_9SPHI</name>
<organism evidence="1 2">
    <name type="scientific">Mucilaginibacter boryungensis</name>
    <dbReference type="NCBI Taxonomy" id="768480"/>
    <lineage>
        <taxon>Bacteria</taxon>
        <taxon>Pseudomonadati</taxon>
        <taxon>Bacteroidota</taxon>
        <taxon>Sphingobacteriia</taxon>
        <taxon>Sphingobacteriales</taxon>
        <taxon>Sphingobacteriaceae</taxon>
        <taxon>Mucilaginibacter</taxon>
    </lineage>
</organism>
<proteinExistence type="predicted"/>
<keyword evidence="2" id="KW-1185">Reference proteome</keyword>
<evidence type="ECO:0000313" key="1">
    <source>
        <dbReference type="EMBL" id="MBE9664745.1"/>
    </source>
</evidence>
<comment type="caution">
    <text evidence="1">The sequence shown here is derived from an EMBL/GenBank/DDBJ whole genome shotgun (WGS) entry which is preliminary data.</text>
</comment>
<evidence type="ECO:0000313" key="2">
    <source>
        <dbReference type="Proteomes" id="UP000632774"/>
    </source>
</evidence>
<gene>
    <name evidence="1" type="ORF">IRJ18_00130</name>
</gene>
<sequence>MNKLKKVQYNCHKATFLIEKRTMKPLTFFERLELRIHLAGCSVCRTYQKQSVLIGEMVHQILYSDKQYHLNEKDKQVMEERIEEELKK</sequence>
<reference evidence="1 2" key="1">
    <citation type="submission" date="2020-10" db="EMBL/GenBank/DDBJ databases">
        <title>Mucilaginibacter mali sp. nov., isolated from rhizosphere soil of apple orchard.</title>
        <authorList>
            <person name="Lee J.-S."/>
            <person name="Kim H.S."/>
            <person name="Kim J.-S."/>
        </authorList>
    </citation>
    <scope>NUCLEOTIDE SEQUENCE [LARGE SCALE GENOMIC DNA]</scope>
    <source>
        <strain evidence="1 2">KCTC 23157</strain>
    </source>
</reference>
<evidence type="ECO:0008006" key="3">
    <source>
        <dbReference type="Google" id="ProtNLM"/>
    </source>
</evidence>
<dbReference type="RefSeq" id="WP_194104170.1">
    <property type="nucleotide sequence ID" value="NZ_JADFFM010000001.1"/>
</dbReference>